<keyword evidence="1" id="KW-0479">Metal-binding</keyword>
<reference evidence="3" key="1">
    <citation type="submission" date="2021-01" db="EMBL/GenBank/DDBJ databases">
        <authorList>
            <person name="Corre E."/>
            <person name="Pelletier E."/>
            <person name="Niang G."/>
            <person name="Scheremetjew M."/>
            <person name="Finn R."/>
            <person name="Kale V."/>
            <person name="Holt S."/>
            <person name="Cochrane G."/>
            <person name="Meng A."/>
            <person name="Brown T."/>
            <person name="Cohen L."/>
        </authorList>
    </citation>
    <scope>NUCLEOTIDE SEQUENCE</scope>
    <source>
        <strain evidence="3">SPMC142</strain>
    </source>
</reference>
<dbReference type="GO" id="GO:0004656">
    <property type="term" value="F:procollagen-proline 4-dioxygenase activity"/>
    <property type="evidence" value="ECO:0007669"/>
    <property type="project" value="TreeGrafter"/>
</dbReference>
<organism evidence="3">
    <name type="scientific">Strombidinopsis acuminata</name>
    <dbReference type="NCBI Taxonomy" id="141414"/>
    <lineage>
        <taxon>Eukaryota</taxon>
        <taxon>Sar</taxon>
        <taxon>Alveolata</taxon>
        <taxon>Ciliophora</taxon>
        <taxon>Intramacronucleata</taxon>
        <taxon>Spirotrichea</taxon>
        <taxon>Choreotrichia</taxon>
        <taxon>Choreotrichida</taxon>
        <taxon>Strombidinopsidae</taxon>
        <taxon>Strombidinopsis</taxon>
    </lineage>
</organism>
<evidence type="ECO:0000256" key="1">
    <source>
        <dbReference type="ARBA" id="ARBA00022723"/>
    </source>
</evidence>
<keyword evidence="2" id="KW-0408">Iron</keyword>
<evidence type="ECO:0000313" key="3">
    <source>
        <dbReference type="EMBL" id="CAE0594685.1"/>
    </source>
</evidence>
<dbReference type="GO" id="GO:0046872">
    <property type="term" value="F:metal ion binding"/>
    <property type="evidence" value="ECO:0007669"/>
    <property type="project" value="UniProtKB-KW"/>
</dbReference>
<name>A0A7S3TVB8_9SPIT</name>
<dbReference type="EMBL" id="HBIQ01096005">
    <property type="protein sequence ID" value="CAE0594685.1"/>
    <property type="molecule type" value="Transcribed_RNA"/>
</dbReference>
<protein>
    <recommendedName>
        <fullName evidence="4">Prolyl 4-hydroxylase alpha subunit Fe(2+) 2OG dioxygenase domain-containing protein</fullName>
    </recommendedName>
</protein>
<dbReference type="PANTHER" id="PTHR10869:SF229">
    <property type="entry name" value="PROLYL 4-HYDROXYLASE ALPHA SUBUNIT DOMAIN-CONTAINING PROTEIN"/>
    <property type="match status" value="1"/>
</dbReference>
<dbReference type="InterPro" id="IPR045054">
    <property type="entry name" value="P4HA-like"/>
</dbReference>
<sequence>MYLNEPESGGATSFQRLSVEILPKKGRAVIFFPGFLNGELDEDALHAGLPPVGTKWVSQVWIRQTFREDGQPSKPVSDVDRALLGPLHEGIYRGMCLAGDDVHEAVMTFDEAKKWAQQDERVAGFTFKHSDRCPEEPVRVWFKSTMRVLYNDSWWSYSVGR</sequence>
<accession>A0A7S3TVB8</accession>
<gene>
    <name evidence="3" type="ORF">SACU0126_LOCUS30580</name>
</gene>
<dbReference type="PANTHER" id="PTHR10869">
    <property type="entry name" value="PROLYL 4-HYDROXYLASE ALPHA SUBUNIT"/>
    <property type="match status" value="1"/>
</dbReference>
<evidence type="ECO:0000256" key="2">
    <source>
        <dbReference type="ARBA" id="ARBA00023004"/>
    </source>
</evidence>
<dbReference type="AlphaFoldDB" id="A0A7S3TVB8"/>
<dbReference type="Gene3D" id="2.60.120.620">
    <property type="entry name" value="q2cbj1_9rhob like domain"/>
    <property type="match status" value="1"/>
</dbReference>
<dbReference type="GO" id="GO:0005783">
    <property type="term" value="C:endoplasmic reticulum"/>
    <property type="evidence" value="ECO:0007669"/>
    <property type="project" value="TreeGrafter"/>
</dbReference>
<evidence type="ECO:0008006" key="4">
    <source>
        <dbReference type="Google" id="ProtNLM"/>
    </source>
</evidence>
<proteinExistence type="predicted"/>